<accession>A0A8H3LR52</accession>
<evidence type="ECO:0000256" key="1">
    <source>
        <dbReference type="ARBA" id="ARBA00001946"/>
    </source>
</evidence>
<dbReference type="PANTHER" id="PTHR11048:SF28">
    <property type="entry name" value="4-HYDROXYBENZOATE POLYPRENYLTRANSFERASE, MITOCHONDRIAL"/>
    <property type="match status" value="1"/>
</dbReference>
<evidence type="ECO:0000256" key="5">
    <source>
        <dbReference type="ARBA" id="ARBA00022692"/>
    </source>
</evidence>
<dbReference type="Pfam" id="PF01040">
    <property type="entry name" value="UbiA"/>
    <property type="match status" value="1"/>
</dbReference>
<dbReference type="GO" id="GO:0005743">
    <property type="term" value="C:mitochondrial inner membrane"/>
    <property type="evidence" value="ECO:0007669"/>
    <property type="project" value="TreeGrafter"/>
</dbReference>
<dbReference type="OrthoDB" id="18170at2759"/>
<evidence type="ECO:0000313" key="8">
    <source>
        <dbReference type="EMBL" id="GES90670.1"/>
    </source>
</evidence>
<protein>
    <submittedName>
        <fullName evidence="8">4-hydroxybenzoate polyprenyl transferase</fullName>
    </submittedName>
</protein>
<dbReference type="AlphaFoldDB" id="A0A8H3LR52"/>
<keyword evidence="6" id="KW-1133">Transmembrane helix</keyword>
<evidence type="ECO:0000256" key="6">
    <source>
        <dbReference type="ARBA" id="ARBA00022989"/>
    </source>
</evidence>
<evidence type="ECO:0000256" key="2">
    <source>
        <dbReference type="ARBA" id="ARBA00004141"/>
    </source>
</evidence>
<comment type="subcellular location">
    <subcellularLocation>
        <location evidence="2">Membrane</location>
        <topology evidence="2">Multi-pass membrane protein</topology>
    </subcellularLocation>
</comment>
<evidence type="ECO:0000256" key="4">
    <source>
        <dbReference type="ARBA" id="ARBA00022679"/>
    </source>
</evidence>
<dbReference type="Gene3D" id="1.10.357.140">
    <property type="entry name" value="UbiA prenyltransferase"/>
    <property type="match status" value="1"/>
</dbReference>
<keyword evidence="5" id="KW-0812">Transmembrane</keyword>
<gene>
    <name evidence="8" type="ORF">RCL2_001750500</name>
</gene>
<evidence type="ECO:0000313" key="9">
    <source>
        <dbReference type="Proteomes" id="UP000615446"/>
    </source>
</evidence>
<dbReference type="InterPro" id="IPR000537">
    <property type="entry name" value="UbiA_prenyltransferase"/>
</dbReference>
<keyword evidence="4 8" id="KW-0808">Transferase</keyword>
<comment type="caution">
    <text evidence="8">The sequence shown here is derived from an EMBL/GenBank/DDBJ whole genome shotgun (WGS) entry which is preliminary data.</text>
</comment>
<dbReference type="GO" id="GO:0006744">
    <property type="term" value="P:ubiquinone biosynthetic process"/>
    <property type="evidence" value="ECO:0007669"/>
    <property type="project" value="TreeGrafter"/>
</dbReference>
<dbReference type="EMBL" id="BLAL01000196">
    <property type="protein sequence ID" value="GES90670.1"/>
    <property type="molecule type" value="Genomic_DNA"/>
</dbReference>
<organism evidence="8 9">
    <name type="scientific">Rhizophagus clarus</name>
    <dbReference type="NCBI Taxonomy" id="94130"/>
    <lineage>
        <taxon>Eukaryota</taxon>
        <taxon>Fungi</taxon>
        <taxon>Fungi incertae sedis</taxon>
        <taxon>Mucoromycota</taxon>
        <taxon>Glomeromycotina</taxon>
        <taxon>Glomeromycetes</taxon>
        <taxon>Glomerales</taxon>
        <taxon>Glomeraceae</taxon>
        <taxon>Rhizophagus</taxon>
    </lineage>
</organism>
<evidence type="ECO:0000256" key="7">
    <source>
        <dbReference type="ARBA" id="ARBA00023136"/>
    </source>
</evidence>
<dbReference type="CDD" id="cd13959">
    <property type="entry name" value="PT_UbiA_COQ2"/>
    <property type="match status" value="1"/>
</dbReference>
<dbReference type="GO" id="GO:0008412">
    <property type="term" value="F:4-hydroxybenzoate polyprenyltransferase activity"/>
    <property type="evidence" value="ECO:0007669"/>
    <property type="project" value="TreeGrafter"/>
</dbReference>
<proteinExistence type="inferred from homology"/>
<dbReference type="InterPro" id="IPR044878">
    <property type="entry name" value="UbiA_sf"/>
</dbReference>
<comment type="cofactor">
    <cofactor evidence="1">
        <name>Mg(2+)</name>
        <dbReference type="ChEBI" id="CHEBI:18420"/>
    </cofactor>
</comment>
<comment type="similarity">
    <text evidence="3">Belongs to the UbiA prenyltransferase family.</text>
</comment>
<sequence>MIVLRGLQLNKMQTRVTRVMRIMRLNNSLFMSRFSRNLRIKQNSKVQQIFLVNNFNRPQINTNIYRFASNINNNVNKLSTNEKKYKETKTSWIYTYLPSKLVPYALLARLDKPIGTWLLYFPCTWSITMATYHAHLPISQSVYMLSLFGVGAFIMRGAGCTINDMWDRKIDSKIERTANRPLASGSITPFQALSFLSLQLSAGLAVLTQLNWYRSNFSKYSDNISVYETRDILATIVLRACF</sequence>
<reference evidence="8" key="1">
    <citation type="submission" date="2019-10" db="EMBL/GenBank/DDBJ databases">
        <title>Conservation and host-specific expression of non-tandemly repeated heterogenous ribosome RNA gene in arbuscular mycorrhizal fungi.</title>
        <authorList>
            <person name="Maeda T."/>
            <person name="Kobayashi Y."/>
            <person name="Nakagawa T."/>
            <person name="Ezawa T."/>
            <person name="Yamaguchi K."/>
            <person name="Bino T."/>
            <person name="Nishimoto Y."/>
            <person name="Shigenobu S."/>
            <person name="Kawaguchi M."/>
        </authorList>
    </citation>
    <scope>NUCLEOTIDE SEQUENCE</scope>
    <source>
        <strain evidence="8">HR1</strain>
    </source>
</reference>
<dbReference type="Proteomes" id="UP000615446">
    <property type="component" value="Unassembled WGS sequence"/>
</dbReference>
<dbReference type="PANTHER" id="PTHR11048">
    <property type="entry name" value="PRENYLTRANSFERASES"/>
    <property type="match status" value="1"/>
</dbReference>
<evidence type="ECO:0000256" key="3">
    <source>
        <dbReference type="ARBA" id="ARBA00005985"/>
    </source>
</evidence>
<name>A0A8H3LR52_9GLOM</name>
<keyword evidence="7" id="KW-0472">Membrane</keyword>
<dbReference type="InterPro" id="IPR039653">
    <property type="entry name" value="Prenyltransferase"/>
</dbReference>